<keyword evidence="10" id="KW-1185">Reference proteome</keyword>
<keyword evidence="4" id="KW-0227">DNA damage</keyword>
<dbReference type="OrthoDB" id="342900at2759"/>
<feature type="compositionally biased region" description="Low complexity" evidence="5">
    <location>
        <begin position="294"/>
        <end position="308"/>
    </location>
</feature>
<feature type="compositionally biased region" description="Low complexity" evidence="5">
    <location>
        <begin position="259"/>
        <end position="274"/>
    </location>
</feature>
<dbReference type="GO" id="GO:0016226">
    <property type="term" value="P:iron-sulfur cluster assembly"/>
    <property type="evidence" value="ECO:0007669"/>
    <property type="project" value="UniProtKB-UniRule"/>
</dbReference>
<proteinExistence type="inferred from homology"/>
<dbReference type="Pfam" id="PF12460">
    <property type="entry name" value="MMS19_C"/>
    <property type="match status" value="1"/>
</dbReference>
<comment type="function">
    <text evidence="4">Key component of the cytosolic iron-sulfur protein assembly (CIA) complex, a multiprotein complex that mediates the incorporation of iron-sulfur cluster into apoproteins specifically involved in DNA metabolism and genomic integrity. In the CIA complex, MMS19 acts as an adapter between early-acting CIA components and a subset of cellular target iron-sulfur proteins.</text>
</comment>
<evidence type="ECO:0000256" key="5">
    <source>
        <dbReference type="SAM" id="MobiDB-lite"/>
    </source>
</evidence>
<name>A0A9Q3BC82_9BASI</name>
<keyword evidence="3 4" id="KW-0539">Nucleus</keyword>
<sequence>MSSKIQSQQVTTCPIYLFPNFNDLIQAFSLIELKWDPNCLKSIDIIDIYLHSLDSSQPIHIWKTIQTSNANLTTQFLPDWWNNSQSVSLQLIITPSDQPVWAGLGPGPIFKAQFNGTTPTNLISNPSKSSKITHLGSLTIEFINDLYHHKSNSLSGPKLVMTIFMPIFSLIIAISIYVFISRRRSGQASKRWSQFVDQRMSILGNQSWTSIHHPNLNSRPNSSNLQNSSNNRLTSIIRHSTSLPPSRHSISNSQNIRFSNHSHSTSISNHHPSSLRFSNQFHSQSTNLNQPPISTSFSSNSNLNSNSNFIPGHHHQSSWNKSSSSLRFELQSTKKSKDHSNSPLSNQIIQSKPLSSSISKSNHPNSVISPDEALLQYSLSRKKKDQSPKINFLVNFFCDKLTDQPIIILEALNGLIFLSNSIEFTSQNAISCCQSLFDHIESQDFNQAGRLLILMLIDNLLAHHLNGLKSMGSDFITGYCKLVQGEKDPRNLIVAFKLDKVILTQFELADKVEDMFDITFCYFPINFKPAGYGLVTSQELMDGLIDCLSATHRFGILALPLLLDKFQAPGWDPKVQVLETVVKAFPIYGQSVVTEFALLFWESFLLEIFQPNLTPDKKVLGLLQRACQTLLRIVFPPGLNTTSSTTLDFKKRILDVTQKELHSPEKSKAVSATRLLGWIIESGADVDHIIFPTIHSNLTALLRLWKETGVGQDAHQRRLSILQHLDSIFSSMSTFARSKDDLLNDSPQAWLPSTIRDELLNIMLTGMLEDNQGVHGTRATTMRTLVKFIGIPNMLSLQEAKNVITVITQVFLSIDDEDLNNAAIESLSRLTDIYPNDVASITLPKLFHQLSTTDLLNLKHQPLQYIKILEGLTTLCDRTTLFKPFVFELLSRLDLGPHTSPRTILSHTHTKVDSFNYHAYCHHLLLSLYAVVHSKIQPTGQSSPDKTVYLQGRAEVRNHTSWIISRLFEILLCQDTTSSSVPISPSSEKDLKVYTRNELSTTVLRSPDSICNDVRLIMDVGRIVNLLVGNLDVEEQQEFVNKLHAGYNLGSIEELIGKVPNYSGTEIPFEPMSMVAPESHQNTVIIYSEGMIAIRPEINFPHEILSIRESFPFKCYYHSLKTGVFLNPVLIQAGLRWLCSTVNRRACDFSEFFDEQLNQFWESEIRPGSLTDHRLRFLALDIWIWVIKGLIVRSDNRAYKLLDRVCKLLREETKFGRWVGHRLCIIVEEEDETLSSQNHGIVKFLWKQRAFHYLVGQFIEGYNLSSGSNTVYLVGLTSLLARVPPSVVSLELERVMPLLLESLILPDANVKLNALKTIYQSIMDGNSEGVFQHNLLSLISALLLNCTFGNPLRHGNVEDDDEHGNVSNDKPKSSQHSHKVRMLTLKVLTTLPTKFGSDSTLSIDECLQLIKLSEVQLNALFQIKDVFPGIELEFAKNHVAYLAGPEPSNHNTVKYLTSLDSPIDFNIQPKNIPPSSPDPTCPSFLFQNPQMSDQDLTAISRFLCNIEAPPMANQQHLNLLLFVSNFLTNTDTSAPSSETLLPSYSDSNLKAAPTHLGSDSGIYHDQSSEEYKGDENGYLIAEDSGPGVDEVTPPKHCKTAVKRQHIQLF</sequence>
<feature type="transmembrane region" description="Helical" evidence="6">
    <location>
        <begin position="159"/>
        <end position="180"/>
    </location>
</feature>
<dbReference type="InterPro" id="IPR016024">
    <property type="entry name" value="ARM-type_fold"/>
</dbReference>
<evidence type="ECO:0000259" key="7">
    <source>
        <dbReference type="Pfam" id="PF12460"/>
    </source>
</evidence>
<comment type="caution">
    <text evidence="9">The sequence shown here is derived from an EMBL/GenBank/DDBJ whole genome shotgun (WGS) entry which is preliminary data.</text>
</comment>
<reference evidence="9" key="1">
    <citation type="submission" date="2021-03" db="EMBL/GenBank/DDBJ databases">
        <title>Draft genome sequence of rust myrtle Austropuccinia psidii MF-1, a brazilian biotype.</title>
        <authorList>
            <person name="Quecine M.C."/>
            <person name="Pachon D.M.R."/>
            <person name="Bonatelli M.L."/>
            <person name="Correr F.H."/>
            <person name="Franceschini L.M."/>
            <person name="Leite T.F."/>
            <person name="Margarido G.R.A."/>
            <person name="Almeida C.A."/>
            <person name="Ferrarezi J.A."/>
            <person name="Labate C.A."/>
        </authorList>
    </citation>
    <scope>NUCLEOTIDE SEQUENCE</scope>
    <source>
        <strain evidence="9">MF-1</strain>
    </source>
</reference>
<evidence type="ECO:0000256" key="4">
    <source>
        <dbReference type="RuleBase" id="RU367072"/>
    </source>
</evidence>
<keyword evidence="6" id="KW-0472">Membrane</keyword>
<dbReference type="GO" id="GO:0005634">
    <property type="term" value="C:nucleus"/>
    <property type="evidence" value="ECO:0007669"/>
    <property type="project" value="UniProtKB-SubCell"/>
</dbReference>
<keyword evidence="6" id="KW-1133">Transmembrane helix</keyword>
<comment type="subcellular location">
    <subcellularLocation>
        <location evidence="1 4">Nucleus</location>
    </subcellularLocation>
</comment>
<dbReference type="GO" id="GO:0006281">
    <property type="term" value="P:DNA repair"/>
    <property type="evidence" value="ECO:0007669"/>
    <property type="project" value="UniProtKB-UniRule"/>
</dbReference>
<protein>
    <recommendedName>
        <fullName evidence="4">MMS19 nucleotide excision repair protein</fullName>
    </recommendedName>
</protein>
<dbReference type="InterPro" id="IPR024687">
    <property type="entry name" value="MMS19_C"/>
</dbReference>
<feature type="domain" description="MMS19 C-terminal" evidence="7">
    <location>
        <begin position="868"/>
        <end position="1392"/>
    </location>
</feature>
<keyword evidence="6" id="KW-0812">Transmembrane</keyword>
<dbReference type="PANTHER" id="PTHR12891:SF0">
    <property type="entry name" value="MMS19 NUCLEOTIDE EXCISION REPAIR PROTEIN HOMOLOG"/>
    <property type="match status" value="1"/>
</dbReference>
<feature type="region of interest" description="Disordered" evidence="5">
    <location>
        <begin position="258"/>
        <end position="277"/>
    </location>
</feature>
<evidence type="ECO:0000313" key="9">
    <source>
        <dbReference type="EMBL" id="MBW0462588.1"/>
    </source>
</evidence>
<feature type="region of interest" description="Disordered" evidence="5">
    <location>
        <begin position="1357"/>
        <end position="1377"/>
    </location>
</feature>
<dbReference type="EMBL" id="AVOT02000381">
    <property type="protein sequence ID" value="MBW0462588.1"/>
    <property type="molecule type" value="Genomic_DNA"/>
</dbReference>
<dbReference type="GO" id="GO:0051604">
    <property type="term" value="P:protein maturation"/>
    <property type="evidence" value="ECO:0007669"/>
    <property type="project" value="UniProtKB-UniRule"/>
</dbReference>
<gene>
    <name evidence="9" type="ORF">O181_002303</name>
</gene>
<feature type="region of interest" description="Disordered" evidence="5">
    <location>
        <begin position="282"/>
        <end position="323"/>
    </location>
</feature>
<feature type="domain" description="MMS19 N-terminal" evidence="8">
    <location>
        <begin position="382"/>
        <end position="610"/>
    </location>
</feature>
<feature type="compositionally biased region" description="Polar residues" evidence="5">
    <location>
        <begin position="282"/>
        <end position="293"/>
    </location>
</feature>
<evidence type="ECO:0000256" key="3">
    <source>
        <dbReference type="ARBA" id="ARBA00023242"/>
    </source>
</evidence>
<evidence type="ECO:0000313" key="10">
    <source>
        <dbReference type="Proteomes" id="UP000765509"/>
    </source>
</evidence>
<dbReference type="SUPFAM" id="SSF48371">
    <property type="entry name" value="ARM repeat"/>
    <property type="match status" value="2"/>
</dbReference>
<evidence type="ECO:0000256" key="2">
    <source>
        <dbReference type="ARBA" id="ARBA00022737"/>
    </source>
</evidence>
<comment type="similarity">
    <text evidence="4">Belongs to the MET18/MMS19 family.</text>
</comment>
<keyword evidence="4" id="KW-0234">DNA repair</keyword>
<evidence type="ECO:0000256" key="1">
    <source>
        <dbReference type="ARBA" id="ARBA00004123"/>
    </source>
</evidence>
<dbReference type="Pfam" id="PF14500">
    <property type="entry name" value="MMS19_N"/>
    <property type="match status" value="1"/>
</dbReference>
<dbReference type="Proteomes" id="UP000765509">
    <property type="component" value="Unassembled WGS sequence"/>
</dbReference>
<dbReference type="GO" id="GO:0097361">
    <property type="term" value="C:cytosolic [4Fe-4S] assembly targeting complex"/>
    <property type="evidence" value="ECO:0007669"/>
    <property type="project" value="UniProtKB-UniRule"/>
</dbReference>
<dbReference type="InterPro" id="IPR029240">
    <property type="entry name" value="MMS19_N"/>
</dbReference>
<dbReference type="InterPro" id="IPR039920">
    <property type="entry name" value="MMS19"/>
</dbReference>
<keyword evidence="2" id="KW-0677">Repeat</keyword>
<evidence type="ECO:0000256" key="6">
    <source>
        <dbReference type="SAM" id="Phobius"/>
    </source>
</evidence>
<accession>A0A9Q3BC82</accession>
<organism evidence="9 10">
    <name type="scientific">Austropuccinia psidii MF-1</name>
    <dbReference type="NCBI Taxonomy" id="1389203"/>
    <lineage>
        <taxon>Eukaryota</taxon>
        <taxon>Fungi</taxon>
        <taxon>Dikarya</taxon>
        <taxon>Basidiomycota</taxon>
        <taxon>Pucciniomycotina</taxon>
        <taxon>Pucciniomycetes</taxon>
        <taxon>Pucciniales</taxon>
        <taxon>Sphaerophragmiaceae</taxon>
        <taxon>Austropuccinia</taxon>
    </lineage>
</organism>
<evidence type="ECO:0000259" key="8">
    <source>
        <dbReference type="Pfam" id="PF14500"/>
    </source>
</evidence>
<dbReference type="PANTHER" id="PTHR12891">
    <property type="entry name" value="DNA REPAIR/TRANSCRIPTION PROTEIN MET18/MMS19"/>
    <property type="match status" value="1"/>
</dbReference>